<evidence type="ECO:0000313" key="2">
    <source>
        <dbReference type="EMBL" id="KAK8842889.1"/>
    </source>
</evidence>
<dbReference type="PROSITE" id="PS51301">
    <property type="entry name" value="KILA_N"/>
    <property type="match status" value="1"/>
</dbReference>
<dbReference type="InterPro" id="IPR017880">
    <property type="entry name" value="KilA_N"/>
</dbReference>
<evidence type="ECO:0000259" key="1">
    <source>
        <dbReference type="PROSITE" id="PS51301"/>
    </source>
</evidence>
<proteinExistence type="predicted"/>
<dbReference type="Pfam" id="PF04383">
    <property type="entry name" value="KilA-N"/>
    <property type="match status" value="1"/>
</dbReference>
<feature type="domain" description="KilA-N" evidence="1">
    <location>
        <begin position="24"/>
        <end position="130"/>
    </location>
</feature>
<keyword evidence="3" id="KW-1185">Reference proteome</keyword>
<evidence type="ECO:0000313" key="3">
    <source>
        <dbReference type="Proteomes" id="UP001470230"/>
    </source>
</evidence>
<comment type="caution">
    <text evidence="2">The sequence shown here is derived from an EMBL/GenBank/DDBJ whole genome shotgun (WGS) entry which is preliminary data.</text>
</comment>
<dbReference type="Proteomes" id="UP001470230">
    <property type="component" value="Unassembled WGS sequence"/>
</dbReference>
<organism evidence="2 3">
    <name type="scientific">Tritrichomonas musculus</name>
    <dbReference type="NCBI Taxonomy" id="1915356"/>
    <lineage>
        <taxon>Eukaryota</taxon>
        <taxon>Metamonada</taxon>
        <taxon>Parabasalia</taxon>
        <taxon>Tritrichomonadida</taxon>
        <taxon>Tritrichomonadidae</taxon>
        <taxon>Tritrichomonas</taxon>
    </lineage>
</organism>
<gene>
    <name evidence="2" type="ORF">M9Y10_025755</name>
</gene>
<dbReference type="InterPro" id="IPR018004">
    <property type="entry name" value="KilA/APSES_HTH"/>
</dbReference>
<name>A0ABR2H9K2_9EUKA</name>
<reference evidence="2 3" key="1">
    <citation type="submission" date="2024-04" db="EMBL/GenBank/DDBJ databases">
        <title>Tritrichomonas musculus Genome.</title>
        <authorList>
            <person name="Alves-Ferreira E."/>
            <person name="Grigg M."/>
            <person name="Lorenzi H."/>
            <person name="Galac M."/>
        </authorList>
    </citation>
    <scope>NUCLEOTIDE SEQUENCE [LARGE SCALE GENOMIC DNA]</scope>
    <source>
        <strain evidence="2 3">EAF2021</strain>
    </source>
</reference>
<accession>A0ABR2H9K2</accession>
<dbReference type="SMART" id="SM01252">
    <property type="entry name" value="KilA-N"/>
    <property type="match status" value="1"/>
</dbReference>
<sequence>MSATTANSNTNITNNLICKSINDDYEWIQYNKELRIIRSIKDDMYQMQSIINVCDSNKQATRWVNSEDRTKLFNEIATMQNCTLEKVIQNRTNLPNGLRGYYINRYLVNHVAIWASETYAVHILKLLDDIASREREELAKTIAAKDDVIAEQAQNIESQRPRMHFKNTDENWFYRENLPIAMTPNEDIKLLVKKIFPGSDYKMNGSIININEKHLSKLHEEISKYFDEFQF</sequence>
<dbReference type="EMBL" id="JAPFFF010000037">
    <property type="protein sequence ID" value="KAK8842889.1"/>
    <property type="molecule type" value="Genomic_DNA"/>
</dbReference>
<protein>
    <recommendedName>
        <fullName evidence="1">KilA-N domain-containing protein</fullName>
    </recommendedName>
</protein>